<dbReference type="EMBL" id="CP000250">
    <property type="protein sequence ID" value="ABD06339.1"/>
    <property type="molecule type" value="Genomic_DNA"/>
</dbReference>
<dbReference type="eggNOG" id="COG2801">
    <property type="taxonomic scope" value="Bacteria"/>
</dbReference>
<keyword evidence="2" id="KW-1185">Reference proteome</keyword>
<gene>
    <name evidence="1" type="ordered locus">RPB_1630</name>
</gene>
<dbReference type="Proteomes" id="UP000008809">
    <property type="component" value="Chromosome"/>
</dbReference>
<name>Q2IZM1_RHOP2</name>
<proteinExistence type="predicted"/>
<accession>Q2IZM1</accession>
<evidence type="ECO:0008006" key="3">
    <source>
        <dbReference type="Google" id="ProtNLM"/>
    </source>
</evidence>
<reference evidence="1 2" key="1">
    <citation type="submission" date="2006-01" db="EMBL/GenBank/DDBJ databases">
        <title>Complete sequence of Rhodopseudomonas palustris HaA2.</title>
        <authorList>
            <consortium name="US DOE Joint Genome Institute"/>
            <person name="Copeland A."/>
            <person name="Lucas S."/>
            <person name="Lapidus A."/>
            <person name="Barry K."/>
            <person name="Detter J.C."/>
            <person name="Glavina T."/>
            <person name="Hammon N."/>
            <person name="Israni S."/>
            <person name="Pitluck S."/>
            <person name="Chain P."/>
            <person name="Malfatti S."/>
            <person name="Shin M."/>
            <person name="Vergez L."/>
            <person name="Schmutz J."/>
            <person name="Larimer F."/>
            <person name="Land M."/>
            <person name="Hauser L."/>
            <person name="Pelletier D.A."/>
            <person name="Kyrpides N."/>
            <person name="Anderson I."/>
            <person name="Oda Y."/>
            <person name="Harwood C.S."/>
            <person name="Richardson P."/>
        </authorList>
    </citation>
    <scope>NUCLEOTIDE SEQUENCE [LARGE SCALE GENOMIC DNA]</scope>
    <source>
        <strain evidence="1 2">HaA2</strain>
    </source>
</reference>
<protein>
    <recommendedName>
        <fullName evidence="3">Transposase</fullName>
    </recommendedName>
</protein>
<dbReference type="AlphaFoldDB" id="Q2IZM1"/>
<dbReference type="HOGENOM" id="CLU_027402_21_8_5"/>
<evidence type="ECO:0000313" key="1">
    <source>
        <dbReference type="EMBL" id="ABD06339.1"/>
    </source>
</evidence>
<sequence length="68" mass="7746">MVPDLIRDHRGAHGVEPLPIAPSTYHAHVAKRRIPAKLSARTRQDAAPTSEVRRMFEENFQVYGLRKV</sequence>
<evidence type="ECO:0000313" key="2">
    <source>
        <dbReference type="Proteomes" id="UP000008809"/>
    </source>
</evidence>
<dbReference type="KEGG" id="rpb:RPB_1630"/>
<organism evidence="1 2">
    <name type="scientific">Rhodopseudomonas palustris (strain HaA2)</name>
    <dbReference type="NCBI Taxonomy" id="316058"/>
    <lineage>
        <taxon>Bacteria</taxon>
        <taxon>Pseudomonadati</taxon>
        <taxon>Pseudomonadota</taxon>
        <taxon>Alphaproteobacteria</taxon>
        <taxon>Hyphomicrobiales</taxon>
        <taxon>Nitrobacteraceae</taxon>
        <taxon>Rhodopseudomonas</taxon>
    </lineage>
</organism>